<proteinExistence type="predicted"/>
<gene>
    <name evidence="2" type="ORF">EPA93_16110</name>
</gene>
<dbReference type="OrthoDB" id="175771at2"/>
<dbReference type="KEGG" id="kbs:EPA93_16110"/>
<feature type="transmembrane region" description="Helical" evidence="1">
    <location>
        <begin position="12"/>
        <end position="33"/>
    </location>
</feature>
<dbReference type="EMBL" id="CP035758">
    <property type="protein sequence ID" value="QBD77433.1"/>
    <property type="molecule type" value="Genomic_DNA"/>
</dbReference>
<keyword evidence="1" id="KW-0472">Membrane</keyword>
<evidence type="ECO:0000313" key="3">
    <source>
        <dbReference type="Proteomes" id="UP000290365"/>
    </source>
</evidence>
<keyword evidence="1" id="KW-0812">Transmembrane</keyword>
<keyword evidence="1" id="KW-1133">Transmembrane helix</keyword>
<keyword evidence="3" id="KW-1185">Reference proteome</keyword>
<protein>
    <submittedName>
        <fullName evidence="2">Uncharacterized protein</fullName>
    </submittedName>
</protein>
<sequence length="122" mass="14544">MRVKIKKLSVFRNIVSILPLVFIFTILLLYLTFPAKTYSKEERRYLEQWPTFHVGRVLDGSYETKMESYFSDQFPFRSFWIHVSTELQAWLGHRSAETTQHHARITPRLQGISLETCEPSRY</sequence>
<name>A0A4P6JQA4_KTERU</name>
<evidence type="ECO:0000313" key="2">
    <source>
        <dbReference type="EMBL" id="QBD77433.1"/>
    </source>
</evidence>
<reference evidence="2 3" key="1">
    <citation type="submission" date="2019-01" db="EMBL/GenBank/DDBJ databases">
        <title>Ktedonosporobacter rubrisoli SCAWS-G2.</title>
        <authorList>
            <person name="Huang Y."/>
            <person name="Yan B."/>
        </authorList>
    </citation>
    <scope>NUCLEOTIDE SEQUENCE [LARGE SCALE GENOMIC DNA]</scope>
    <source>
        <strain evidence="2 3">SCAWS-G2</strain>
    </source>
</reference>
<accession>A0A4P6JQA4</accession>
<evidence type="ECO:0000256" key="1">
    <source>
        <dbReference type="SAM" id="Phobius"/>
    </source>
</evidence>
<dbReference type="Proteomes" id="UP000290365">
    <property type="component" value="Chromosome"/>
</dbReference>
<organism evidence="2 3">
    <name type="scientific">Ktedonosporobacter rubrisoli</name>
    <dbReference type="NCBI Taxonomy" id="2509675"/>
    <lineage>
        <taxon>Bacteria</taxon>
        <taxon>Bacillati</taxon>
        <taxon>Chloroflexota</taxon>
        <taxon>Ktedonobacteria</taxon>
        <taxon>Ktedonobacterales</taxon>
        <taxon>Ktedonosporobacteraceae</taxon>
        <taxon>Ktedonosporobacter</taxon>
    </lineage>
</organism>
<dbReference type="RefSeq" id="WP_129888490.1">
    <property type="nucleotide sequence ID" value="NZ_CP035758.1"/>
</dbReference>
<dbReference type="AlphaFoldDB" id="A0A4P6JQA4"/>